<dbReference type="Gene3D" id="2.10.270.10">
    <property type="entry name" value="Cholin Binding"/>
    <property type="match status" value="1"/>
</dbReference>
<organism evidence="3 4">
    <name type="scientific">Clostridium saccharoperbutylacetonicum N1-4(HMT)</name>
    <dbReference type="NCBI Taxonomy" id="931276"/>
    <lineage>
        <taxon>Bacteria</taxon>
        <taxon>Bacillati</taxon>
        <taxon>Bacillota</taxon>
        <taxon>Clostridia</taxon>
        <taxon>Eubacteriales</taxon>
        <taxon>Clostridiaceae</taxon>
        <taxon>Clostridium</taxon>
    </lineage>
</organism>
<dbReference type="EMBL" id="CP004121">
    <property type="protein sequence ID" value="AGF56529.1"/>
    <property type="molecule type" value="Genomic_DNA"/>
</dbReference>
<reference evidence="3 4" key="1">
    <citation type="submission" date="2013-02" db="EMBL/GenBank/DDBJ databases">
        <title>Genome sequence of Clostridium saccharoperbutylacetonicum N1-4(HMT).</title>
        <authorList>
            <person name="Poehlein A."/>
            <person name="Daniel R."/>
        </authorList>
    </citation>
    <scope>NUCLEOTIDE SEQUENCE [LARGE SCALE GENOMIC DNA]</scope>
    <source>
        <strain evidence="4">N1-4(HMT)</strain>
    </source>
</reference>
<dbReference type="HOGENOM" id="CLU_1793134_0_0_9"/>
<dbReference type="PATRIC" id="fig|931276.5.peg.2778"/>
<gene>
    <name evidence="3" type="ORF">Cspa_c27660</name>
</gene>
<dbReference type="Pfam" id="PF01473">
    <property type="entry name" value="Choline_bind_1"/>
    <property type="match status" value="2"/>
</dbReference>
<feature type="repeat" description="Cell wall-binding" evidence="2">
    <location>
        <begin position="106"/>
        <end position="125"/>
    </location>
</feature>
<dbReference type="SUPFAM" id="SSF69360">
    <property type="entry name" value="Cell wall binding repeat"/>
    <property type="match status" value="1"/>
</dbReference>
<dbReference type="STRING" id="36745.CLSAP_25130"/>
<keyword evidence="4" id="KW-1185">Reference proteome</keyword>
<dbReference type="InterPro" id="IPR018337">
    <property type="entry name" value="Cell_wall/Cho-bd_repeat"/>
</dbReference>
<accession>M1MF31</accession>
<protein>
    <recommendedName>
        <fullName evidence="5">Cell wall binding repeat-containing protein</fullName>
    </recommendedName>
</protein>
<evidence type="ECO:0000313" key="3">
    <source>
        <dbReference type="EMBL" id="AGF56529.1"/>
    </source>
</evidence>
<dbReference type="eggNOG" id="COG5263">
    <property type="taxonomic scope" value="Bacteria"/>
</dbReference>
<dbReference type="eggNOG" id="COG0860">
    <property type="taxonomic scope" value="Bacteria"/>
</dbReference>
<proteinExistence type="predicted"/>
<evidence type="ECO:0000313" key="4">
    <source>
        <dbReference type="Proteomes" id="UP000011728"/>
    </source>
</evidence>
<evidence type="ECO:0000256" key="2">
    <source>
        <dbReference type="PROSITE-ProRule" id="PRU00591"/>
    </source>
</evidence>
<sequence>MIKDGSGLYVVKHPRATDILIKICFCDTQSDVDKYNSIGAEAISNAIVCGLTGQVVQNVAKNSNGIWKQDDKGFWHVNSDGTYPQNKWFQLENDWYYADEKGYCYQNRWLKYRDKWYYFKNDCKMATNETIIYKFNEQGEWIEC</sequence>
<dbReference type="PROSITE" id="PS51170">
    <property type="entry name" value="CW"/>
    <property type="match status" value="1"/>
</dbReference>
<evidence type="ECO:0008006" key="5">
    <source>
        <dbReference type="Google" id="ProtNLM"/>
    </source>
</evidence>
<keyword evidence="1" id="KW-0677">Repeat</keyword>
<dbReference type="Proteomes" id="UP000011728">
    <property type="component" value="Chromosome"/>
</dbReference>
<name>M1MF31_9CLOT</name>
<dbReference type="AlphaFoldDB" id="M1MF31"/>
<dbReference type="RefSeq" id="WP_015392848.1">
    <property type="nucleotide sequence ID" value="NC_020291.1"/>
</dbReference>
<dbReference type="OrthoDB" id="5344211at2"/>
<dbReference type="KEGG" id="csr:Cspa_c27660"/>
<evidence type="ECO:0000256" key="1">
    <source>
        <dbReference type="ARBA" id="ARBA00022737"/>
    </source>
</evidence>